<evidence type="ECO:0000313" key="9">
    <source>
        <dbReference type="Proteomes" id="UP000095023"/>
    </source>
</evidence>
<evidence type="ECO:0000256" key="1">
    <source>
        <dbReference type="ARBA" id="ARBA00007985"/>
    </source>
</evidence>
<accession>A0A1E4TF03</accession>
<dbReference type="GO" id="GO:0003849">
    <property type="term" value="F:3-deoxy-7-phosphoheptulonate synthase activity"/>
    <property type="evidence" value="ECO:0007669"/>
    <property type="project" value="UniProtKB-EC"/>
</dbReference>
<dbReference type="GO" id="GO:0008652">
    <property type="term" value="P:amino acid biosynthetic process"/>
    <property type="evidence" value="ECO:0007669"/>
    <property type="project" value="UniProtKB-KW"/>
</dbReference>
<organism evidence="8 9">
    <name type="scientific">Tortispora caseinolytica NRRL Y-17796</name>
    <dbReference type="NCBI Taxonomy" id="767744"/>
    <lineage>
        <taxon>Eukaryota</taxon>
        <taxon>Fungi</taxon>
        <taxon>Dikarya</taxon>
        <taxon>Ascomycota</taxon>
        <taxon>Saccharomycotina</taxon>
        <taxon>Trigonopsidomycetes</taxon>
        <taxon>Trigonopsidales</taxon>
        <taxon>Trigonopsidaceae</taxon>
        <taxon>Tortispora</taxon>
    </lineage>
</organism>
<dbReference type="FunFam" id="3.20.20.70:FF:000005">
    <property type="entry name" value="Phospho-2-dehydro-3-deoxyheptonate aldolase"/>
    <property type="match status" value="1"/>
</dbReference>
<comment type="catalytic activity">
    <reaction evidence="5 6">
        <text>D-erythrose 4-phosphate + phosphoenolpyruvate + H2O = 7-phospho-2-dehydro-3-deoxy-D-arabino-heptonate + phosphate</text>
        <dbReference type="Rhea" id="RHEA:14717"/>
        <dbReference type="ChEBI" id="CHEBI:15377"/>
        <dbReference type="ChEBI" id="CHEBI:16897"/>
        <dbReference type="ChEBI" id="CHEBI:43474"/>
        <dbReference type="ChEBI" id="CHEBI:58394"/>
        <dbReference type="ChEBI" id="CHEBI:58702"/>
        <dbReference type="EC" id="2.5.1.54"/>
    </reaction>
</comment>
<keyword evidence="2 6" id="KW-0028">Amino-acid biosynthesis</keyword>
<evidence type="ECO:0000256" key="2">
    <source>
        <dbReference type="ARBA" id="ARBA00022605"/>
    </source>
</evidence>
<keyword evidence="9" id="KW-1185">Reference proteome</keyword>
<sequence length="375" mass="41384">MFIKNEHLGDRHRSEDWRVKGYDPLTPPDLLQHEYPQTQRSHEIVIQARDACHDVLNGRDDRLIVVVGPCSIHDPTAALEYCDRLAKLNEELKDDLLIIMRAYLEKPRTTVGWKGLINDPDIDNSFKINKGLKIARELFVKITEKIPIAGEMLDTISPQFLADLFSLGAIGARTTESQLHRELASGLSFPVGFKNGTDGSVAVAIDAMRAAQHPHHFLSVTKPGVVAIVGTEGNEDTFVILRGGKKGTNYDAESVKAVYADLEKAKIAGPGKPRIMIDCSHGNSNKDFKNQPIVAEAVAKQVENGDTNIFGLMIESNIREGRQDVPPQGKTALEYGKSITDACISWETTEIVLKRLAEASRKRRTVVSGTNGFSH</sequence>
<dbReference type="GO" id="GO:0005737">
    <property type="term" value="C:cytoplasm"/>
    <property type="evidence" value="ECO:0007669"/>
    <property type="project" value="TreeGrafter"/>
</dbReference>
<dbReference type="InterPro" id="IPR013785">
    <property type="entry name" value="Aldolase_TIM"/>
</dbReference>
<dbReference type="EMBL" id="KV453842">
    <property type="protein sequence ID" value="ODV90309.1"/>
    <property type="molecule type" value="Genomic_DNA"/>
</dbReference>
<evidence type="ECO:0000256" key="4">
    <source>
        <dbReference type="ARBA" id="ARBA00023141"/>
    </source>
</evidence>
<dbReference type="Proteomes" id="UP000095023">
    <property type="component" value="Unassembled WGS sequence"/>
</dbReference>
<dbReference type="EC" id="2.5.1.54" evidence="6"/>
<dbReference type="Gene3D" id="3.20.20.70">
    <property type="entry name" value="Aldolase class I"/>
    <property type="match status" value="1"/>
</dbReference>
<evidence type="ECO:0000256" key="3">
    <source>
        <dbReference type="ARBA" id="ARBA00022679"/>
    </source>
</evidence>
<dbReference type="PANTHER" id="PTHR21225:SF18">
    <property type="entry name" value="PHOSPHO-2-DEHYDRO-3-DEOXYHEPTONATE ALDOLASE, PHENYLALANINE-INHIBITED"/>
    <property type="match status" value="1"/>
</dbReference>
<dbReference type="InterPro" id="IPR006219">
    <property type="entry name" value="DAHP_synth_1"/>
</dbReference>
<dbReference type="InterPro" id="IPR006218">
    <property type="entry name" value="DAHP1/KDSA"/>
</dbReference>
<dbReference type="GO" id="GO:0009073">
    <property type="term" value="P:aromatic amino acid family biosynthetic process"/>
    <property type="evidence" value="ECO:0007669"/>
    <property type="project" value="UniProtKB-KW"/>
</dbReference>
<evidence type="ECO:0000259" key="7">
    <source>
        <dbReference type="Pfam" id="PF00793"/>
    </source>
</evidence>
<keyword evidence="3 6" id="KW-0808">Transferase</keyword>
<dbReference type="Pfam" id="PF00793">
    <property type="entry name" value="DAHP_synth_1"/>
    <property type="match status" value="1"/>
</dbReference>
<dbReference type="AlphaFoldDB" id="A0A1E4TF03"/>
<dbReference type="PIRSF" id="PIRSF001361">
    <property type="entry name" value="DAHP_synthase"/>
    <property type="match status" value="1"/>
</dbReference>
<dbReference type="PANTHER" id="PTHR21225">
    <property type="entry name" value="PHOSPHO-2-DEHYDRO-3-DEOXYHEPTONATE ALDOLASE DAHP SYNTHETASE"/>
    <property type="match status" value="1"/>
</dbReference>
<evidence type="ECO:0000313" key="8">
    <source>
        <dbReference type="EMBL" id="ODV90309.1"/>
    </source>
</evidence>
<gene>
    <name evidence="8" type="ORF">CANCADRAFT_105028</name>
</gene>
<name>A0A1E4TF03_9ASCO</name>
<dbReference type="NCBIfam" id="NF009395">
    <property type="entry name" value="PRK12755.1"/>
    <property type="match status" value="1"/>
</dbReference>
<evidence type="ECO:0000256" key="5">
    <source>
        <dbReference type="ARBA" id="ARBA00047508"/>
    </source>
</evidence>
<evidence type="ECO:0000256" key="6">
    <source>
        <dbReference type="PIRNR" id="PIRNR001361"/>
    </source>
</evidence>
<proteinExistence type="inferred from homology"/>
<dbReference type="NCBIfam" id="TIGR00034">
    <property type="entry name" value="aroFGH"/>
    <property type="match status" value="1"/>
</dbReference>
<feature type="domain" description="DAHP synthetase I/KDSA" evidence="7">
    <location>
        <begin position="50"/>
        <end position="353"/>
    </location>
</feature>
<comment type="similarity">
    <text evidence="1 6">Belongs to the class-I DAHP synthase family.</text>
</comment>
<dbReference type="OrthoDB" id="4699125at2759"/>
<reference evidence="9" key="1">
    <citation type="submission" date="2016-02" db="EMBL/GenBank/DDBJ databases">
        <title>Comparative genomics of biotechnologically important yeasts.</title>
        <authorList>
            <consortium name="DOE Joint Genome Institute"/>
            <person name="Riley R."/>
            <person name="Haridas S."/>
            <person name="Wolfe K.H."/>
            <person name="Lopes M.R."/>
            <person name="Hittinger C.T."/>
            <person name="Goker M."/>
            <person name="Salamov A."/>
            <person name="Wisecaver J."/>
            <person name="Long T.M."/>
            <person name="Aerts A.L."/>
            <person name="Barry K."/>
            <person name="Choi C."/>
            <person name="Clum A."/>
            <person name="Coughlan A.Y."/>
            <person name="Deshpande S."/>
            <person name="Douglass A.P."/>
            <person name="Hanson S.J."/>
            <person name="Klenk H.-P."/>
            <person name="Labutti K."/>
            <person name="Lapidus A."/>
            <person name="Lindquist E."/>
            <person name="Lipzen A."/>
            <person name="Meier-Kolthoff J.P."/>
            <person name="Ohm R.A."/>
            <person name="Otillar R.P."/>
            <person name="Pangilinan J."/>
            <person name="Peng Y."/>
            <person name="Rokas A."/>
            <person name="Rosa C.A."/>
            <person name="Scheuner C."/>
            <person name="Sibirny A.A."/>
            <person name="Slot J.C."/>
            <person name="Stielow J.B."/>
            <person name="Sun H."/>
            <person name="Kurtzman C.P."/>
            <person name="Blackwell M."/>
            <person name="Jeffries T.W."/>
            <person name="Grigoriev I.V."/>
        </authorList>
    </citation>
    <scope>NUCLEOTIDE SEQUENCE [LARGE SCALE GENOMIC DNA]</scope>
    <source>
        <strain evidence="9">NRRL Y-17796</strain>
    </source>
</reference>
<keyword evidence="4 6" id="KW-0057">Aromatic amino acid biosynthesis</keyword>
<protein>
    <recommendedName>
        <fullName evidence="6">Phospho-2-dehydro-3-deoxyheptonate aldolase</fullName>
        <ecNumber evidence="6">2.5.1.54</ecNumber>
    </recommendedName>
</protein>
<dbReference type="SUPFAM" id="SSF51569">
    <property type="entry name" value="Aldolase"/>
    <property type="match status" value="1"/>
</dbReference>